<dbReference type="AlphaFoldDB" id="A0A418VZZ6"/>
<accession>A0A418VZZ6</accession>
<dbReference type="Proteomes" id="UP000283458">
    <property type="component" value="Unassembled WGS sequence"/>
</dbReference>
<name>A0A418VZZ6_9PROT</name>
<protein>
    <submittedName>
        <fullName evidence="2">Uncharacterized protein</fullName>
    </submittedName>
</protein>
<feature type="region of interest" description="Disordered" evidence="1">
    <location>
        <begin position="53"/>
        <end position="75"/>
    </location>
</feature>
<dbReference type="EMBL" id="QYUL01000001">
    <property type="protein sequence ID" value="RJF83284.1"/>
    <property type="molecule type" value="Genomic_DNA"/>
</dbReference>
<keyword evidence="3" id="KW-1185">Reference proteome</keyword>
<evidence type="ECO:0000313" key="2">
    <source>
        <dbReference type="EMBL" id="RJF83284.1"/>
    </source>
</evidence>
<proteinExistence type="predicted"/>
<organism evidence="2 3">
    <name type="scientific">Azospirillum cavernae</name>
    <dbReference type="NCBI Taxonomy" id="2320860"/>
    <lineage>
        <taxon>Bacteria</taxon>
        <taxon>Pseudomonadati</taxon>
        <taxon>Pseudomonadota</taxon>
        <taxon>Alphaproteobacteria</taxon>
        <taxon>Rhodospirillales</taxon>
        <taxon>Azospirillaceae</taxon>
        <taxon>Azospirillum</taxon>
    </lineage>
</organism>
<sequence length="75" mass="8428">MAGKARPDEIDDAVEAWHQGVGAGDLKDHLGMSSDQYWRWVSDPRQLTDILAERRRNGPLQKRTADVAPIKMGNE</sequence>
<reference evidence="2 3" key="1">
    <citation type="submission" date="2018-09" db="EMBL/GenBank/DDBJ databases">
        <authorList>
            <person name="Zhu H."/>
        </authorList>
    </citation>
    <scope>NUCLEOTIDE SEQUENCE [LARGE SCALE GENOMIC DNA]</scope>
    <source>
        <strain evidence="2 3">K2W22B-5</strain>
    </source>
</reference>
<evidence type="ECO:0000256" key="1">
    <source>
        <dbReference type="SAM" id="MobiDB-lite"/>
    </source>
</evidence>
<evidence type="ECO:0000313" key="3">
    <source>
        <dbReference type="Proteomes" id="UP000283458"/>
    </source>
</evidence>
<gene>
    <name evidence="2" type="ORF">D3877_00885</name>
</gene>
<comment type="caution">
    <text evidence="2">The sequence shown here is derived from an EMBL/GenBank/DDBJ whole genome shotgun (WGS) entry which is preliminary data.</text>
</comment>